<accession>A0AAV0F9B4</accession>
<proteinExistence type="predicted"/>
<protein>
    <submittedName>
        <fullName evidence="2">Uncharacterized protein</fullName>
    </submittedName>
</protein>
<organism evidence="2 3">
    <name type="scientific">Cuscuta epithymum</name>
    <dbReference type="NCBI Taxonomy" id="186058"/>
    <lineage>
        <taxon>Eukaryota</taxon>
        <taxon>Viridiplantae</taxon>
        <taxon>Streptophyta</taxon>
        <taxon>Embryophyta</taxon>
        <taxon>Tracheophyta</taxon>
        <taxon>Spermatophyta</taxon>
        <taxon>Magnoliopsida</taxon>
        <taxon>eudicotyledons</taxon>
        <taxon>Gunneridae</taxon>
        <taxon>Pentapetalae</taxon>
        <taxon>asterids</taxon>
        <taxon>lamiids</taxon>
        <taxon>Solanales</taxon>
        <taxon>Convolvulaceae</taxon>
        <taxon>Cuscuteae</taxon>
        <taxon>Cuscuta</taxon>
        <taxon>Cuscuta subgen. Cuscuta</taxon>
    </lineage>
</organism>
<dbReference type="EMBL" id="CAMAPF010000031">
    <property type="protein sequence ID" value="CAH9077498.1"/>
    <property type="molecule type" value="Genomic_DNA"/>
</dbReference>
<dbReference type="EMBL" id="CAMAPF010000967">
    <property type="protein sequence ID" value="CAH9132124.1"/>
    <property type="molecule type" value="Genomic_DNA"/>
</dbReference>
<dbReference type="InterPro" id="IPR008560">
    <property type="entry name" value="DUF842_euk"/>
</dbReference>
<dbReference type="AlphaFoldDB" id="A0AAV0F9B4"/>
<keyword evidence="3" id="KW-1185">Reference proteome</keyword>
<dbReference type="Proteomes" id="UP001152523">
    <property type="component" value="Unassembled WGS sequence"/>
</dbReference>
<sequence length="69" mass="7822">MEDETANLAENMRMALMVCQEKFLGAEHKEDDALKVMESCLEVSVQHFSKTLPHIVRELKTSLGIESND</sequence>
<evidence type="ECO:0000313" key="1">
    <source>
        <dbReference type="EMBL" id="CAH9077498.1"/>
    </source>
</evidence>
<evidence type="ECO:0000313" key="3">
    <source>
        <dbReference type="Proteomes" id="UP001152523"/>
    </source>
</evidence>
<name>A0AAV0F9B4_9ASTE</name>
<gene>
    <name evidence="2" type="ORF">CEPIT_LOCUS31919</name>
    <name evidence="1" type="ORF">CEPIT_LOCUS6203</name>
</gene>
<evidence type="ECO:0000313" key="2">
    <source>
        <dbReference type="EMBL" id="CAH9132124.1"/>
    </source>
</evidence>
<reference evidence="2" key="1">
    <citation type="submission" date="2022-07" db="EMBL/GenBank/DDBJ databases">
        <authorList>
            <person name="Macas J."/>
            <person name="Novak P."/>
            <person name="Neumann P."/>
        </authorList>
    </citation>
    <scope>NUCLEOTIDE SEQUENCE</scope>
</reference>
<comment type="caution">
    <text evidence="2">The sequence shown here is derived from an EMBL/GenBank/DDBJ whole genome shotgun (WGS) entry which is preliminary data.</text>
</comment>
<dbReference type="Pfam" id="PF05811">
    <property type="entry name" value="DUF842"/>
    <property type="match status" value="1"/>
</dbReference>